<dbReference type="PANTHER" id="PTHR37534">
    <property type="entry name" value="TRANSCRIPTIONAL ACTIVATOR PROTEIN UGA3"/>
    <property type="match status" value="1"/>
</dbReference>
<sequence>MPTPTPAPAAAPPAAAPANDDEYQLQRSRNGCLTCRARRVKCDEVKPQCGRCKAGGRECGWGPEKAPNPRKRKRKLPTADSAAPRAPSRPNGSSPEPTAAPSRAGSSSSSLNPSTKPVDWISANSRKKLMMDPSAMTLAHTPSDEMLTFRHYIGNAEDLIAFNSQRSPFNPWVTIHAPLAFRYSPGTCDTTDALRTAMLAVGAVRLRFIDDPTNQAAACRVTAEARKRVLSLLAHVLADPEKYEDEVETAFAALLSITVSSSLSADNGWDDLLTTVLNLIDRLGGAQKILASTPRSHYSVTRFVLEQLAIRDVIACMTLGRRPSLIRQPFEPWFFEIEQWSGTDVEWESVERMFGVTRGMVDVMARACSLIGIARESTTLGGRPPRELQDSASGLLAELQVWDHGFNFSPYHSRTQYGNHCFRHAMRIALLRDVLGLDQDDEKVVSSARAIIELARELDAEYGPLNWLLWPLLLAGFHIGGDLEAREPLLQLLEHPGPHMCFDTRAGIHLLKEYWRQQDAGGGGSSLTHWQVSDGQLHRNLFAG</sequence>
<evidence type="ECO:0000259" key="4">
    <source>
        <dbReference type="PROSITE" id="PS50048"/>
    </source>
</evidence>
<keyword evidence="2" id="KW-0539">Nucleus</keyword>
<feature type="compositionally biased region" description="Pro residues" evidence="3">
    <location>
        <begin position="1"/>
        <end position="15"/>
    </location>
</feature>
<evidence type="ECO:0000313" key="5">
    <source>
        <dbReference type="EMBL" id="TXT08901.1"/>
    </source>
</evidence>
<evidence type="ECO:0000256" key="3">
    <source>
        <dbReference type="SAM" id="MobiDB-lite"/>
    </source>
</evidence>
<organism evidence="5 6">
    <name type="scientific">Vanrija humicola</name>
    <name type="common">Yeast</name>
    <name type="synonym">Cryptococcus humicola</name>
    <dbReference type="NCBI Taxonomy" id="5417"/>
    <lineage>
        <taxon>Eukaryota</taxon>
        <taxon>Fungi</taxon>
        <taxon>Dikarya</taxon>
        <taxon>Basidiomycota</taxon>
        <taxon>Agaricomycotina</taxon>
        <taxon>Tremellomycetes</taxon>
        <taxon>Trichosporonales</taxon>
        <taxon>Trichosporonaceae</taxon>
        <taxon>Vanrija</taxon>
    </lineage>
</organism>
<dbReference type="CDD" id="cd12148">
    <property type="entry name" value="fungal_TF_MHR"/>
    <property type="match status" value="1"/>
</dbReference>
<dbReference type="OrthoDB" id="5419315at2759"/>
<dbReference type="Pfam" id="PF11951">
    <property type="entry name" value="Fungal_trans_2"/>
    <property type="match status" value="1"/>
</dbReference>
<name>A0A7D8YVL7_VANHU</name>
<comment type="caution">
    <text evidence="5">The sequence shown here is derived from an EMBL/GenBank/DDBJ whole genome shotgun (WGS) entry which is preliminary data.</text>
</comment>
<feature type="region of interest" description="Disordered" evidence="3">
    <location>
        <begin position="46"/>
        <end position="119"/>
    </location>
</feature>
<accession>A0A7D8YVL7</accession>
<reference evidence="5 6" key="1">
    <citation type="journal article" date="2019" name="PLoS Genet.">
        <title>Convergent evolution of linked mating-type loci in basidiomycete fungi.</title>
        <authorList>
            <person name="Sun S."/>
            <person name="Coelho M.A."/>
            <person name="Heitman J."/>
            <person name="Nowrousian M."/>
        </authorList>
    </citation>
    <scope>NUCLEOTIDE SEQUENCE [LARGE SCALE GENOMIC DNA]</scope>
    <source>
        <strain evidence="5 6">CBS 4282</strain>
    </source>
</reference>
<dbReference type="SMART" id="SM00066">
    <property type="entry name" value="GAL4"/>
    <property type="match status" value="1"/>
</dbReference>
<feature type="region of interest" description="Disordered" evidence="3">
    <location>
        <begin position="1"/>
        <end position="25"/>
    </location>
</feature>
<dbReference type="Proteomes" id="UP000473826">
    <property type="component" value="Unassembled WGS sequence"/>
</dbReference>
<dbReference type="EMBL" id="QKWK01000007">
    <property type="protein sequence ID" value="TXT08901.1"/>
    <property type="molecule type" value="Genomic_DNA"/>
</dbReference>
<dbReference type="InterPro" id="IPR001138">
    <property type="entry name" value="Zn2Cys6_DnaBD"/>
</dbReference>
<dbReference type="Pfam" id="PF00172">
    <property type="entry name" value="Zn_clus"/>
    <property type="match status" value="1"/>
</dbReference>
<dbReference type="GO" id="GO:0008270">
    <property type="term" value="F:zinc ion binding"/>
    <property type="evidence" value="ECO:0007669"/>
    <property type="project" value="InterPro"/>
</dbReference>
<dbReference type="InterPro" id="IPR021858">
    <property type="entry name" value="Fun_TF"/>
</dbReference>
<evidence type="ECO:0000313" key="6">
    <source>
        <dbReference type="Proteomes" id="UP000473826"/>
    </source>
</evidence>
<protein>
    <recommendedName>
        <fullName evidence="4">Zn(2)-C6 fungal-type domain-containing protein</fullName>
    </recommendedName>
</protein>
<dbReference type="GO" id="GO:0005634">
    <property type="term" value="C:nucleus"/>
    <property type="evidence" value="ECO:0007669"/>
    <property type="project" value="UniProtKB-SubCell"/>
</dbReference>
<dbReference type="PROSITE" id="PS50048">
    <property type="entry name" value="ZN2_CY6_FUNGAL_2"/>
    <property type="match status" value="1"/>
</dbReference>
<evidence type="ECO:0000256" key="2">
    <source>
        <dbReference type="ARBA" id="ARBA00023242"/>
    </source>
</evidence>
<dbReference type="PROSITE" id="PS00463">
    <property type="entry name" value="ZN2_CY6_FUNGAL_1"/>
    <property type="match status" value="1"/>
</dbReference>
<keyword evidence="6" id="KW-1185">Reference proteome</keyword>
<proteinExistence type="predicted"/>
<dbReference type="Gene3D" id="4.10.240.10">
    <property type="entry name" value="Zn(2)-C6 fungal-type DNA-binding domain"/>
    <property type="match status" value="1"/>
</dbReference>
<dbReference type="SUPFAM" id="SSF57701">
    <property type="entry name" value="Zn2/Cys6 DNA-binding domain"/>
    <property type="match status" value="1"/>
</dbReference>
<feature type="domain" description="Zn(2)-C6 fungal-type" evidence="4">
    <location>
        <begin position="31"/>
        <end position="61"/>
    </location>
</feature>
<gene>
    <name evidence="5" type="ORF">VHUM_03029</name>
</gene>
<evidence type="ECO:0000256" key="1">
    <source>
        <dbReference type="ARBA" id="ARBA00004123"/>
    </source>
</evidence>
<dbReference type="GO" id="GO:0000981">
    <property type="term" value="F:DNA-binding transcription factor activity, RNA polymerase II-specific"/>
    <property type="evidence" value="ECO:0007669"/>
    <property type="project" value="InterPro"/>
</dbReference>
<dbReference type="CDD" id="cd00067">
    <property type="entry name" value="GAL4"/>
    <property type="match status" value="1"/>
</dbReference>
<feature type="compositionally biased region" description="Low complexity" evidence="3">
    <location>
        <begin position="79"/>
        <end position="114"/>
    </location>
</feature>
<dbReference type="PANTHER" id="PTHR37534:SF20">
    <property type="entry name" value="PRO1A C6 ZINK-FINGER PROTEIN"/>
    <property type="match status" value="1"/>
</dbReference>
<comment type="subcellular location">
    <subcellularLocation>
        <location evidence="1">Nucleus</location>
    </subcellularLocation>
</comment>
<dbReference type="AlphaFoldDB" id="A0A7D8YVL7"/>
<dbReference type="InterPro" id="IPR036864">
    <property type="entry name" value="Zn2-C6_fun-type_DNA-bd_sf"/>
</dbReference>